<comment type="caution">
    <text evidence="2">The sequence shown here is derived from an EMBL/GenBank/DDBJ whole genome shotgun (WGS) entry which is preliminary data.</text>
</comment>
<dbReference type="EMBL" id="JABFAC010000001">
    <property type="protein sequence ID" value="MBA0605352.1"/>
    <property type="molecule type" value="Genomic_DNA"/>
</dbReference>
<dbReference type="InterPro" id="IPR052929">
    <property type="entry name" value="RNase_H-like_EbsB-rel"/>
</dbReference>
<dbReference type="InterPro" id="IPR044730">
    <property type="entry name" value="RNase_H-like_dom_plant"/>
</dbReference>
<protein>
    <recommendedName>
        <fullName evidence="1">RNase H type-1 domain-containing protein</fullName>
    </recommendedName>
</protein>
<dbReference type="InterPro" id="IPR036397">
    <property type="entry name" value="RNaseH_sf"/>
</dbReference>
<dbReference type="InterPro" id="IPR002156">
    <property type="entry name" value="RNaseH_domain"/>
</dbReference>
<accession>A0A7J8QW47</accession>
<organism evidence="2 3">
    <name type="scientific">Gossypium davidsonii</name>
    <name type="common">Davidson's cotton</name>
    <name type="synonym">Gossypium klotzschianum subsp. davidsonii</name>
    <dbReference type="NCBI Taxonomy" id="34287"/>
    <lineage>
        <taxon>Eukaryota</taxon>
        <taxon>Viridiplantae</taxon>
        <taxon>Streptophyta</taxon>
        <taxon>Embryophyta</taxon>
        <taxon>Tracheophyta</taxon>
        <taxon>Spermatophyta</taxon>
        <taxon>Magnoliopsida</taxon>
        <taxon>eudicotyledons</taxon>
        <taxon>Gunneridae</taxon>
        <taxon>Pentapetalae</taxon>
        <taxon>rosids</taxon>
        <taxon>malvids</taxon>
        <taxon>Malvales</taxon>
        <taxon>Malvaceae</taxon>
        <taxon>Malvoideae</taxon>
        <taxon>Gossypium</taxon>
    </lineage>
</organism>
<dbReference type="PANTHER" id="PTHR47074:SF48">
    <property type="entry name" value="POLYNUCLEOTIDYL TRANSFERASE, RIBONUCLEASE H-LIKE SUPERFAMILY PROTEIN"/>
    <property type="match status" value="1"/>
</dbReference>
<sequence length="124" mass="14456">MGGRAGVLNRNYNAEWAELYALEESINLARDNSWARVEFESDCASLVNRLRRPNVDLSTFGHRIRDLLSNLNPRFSFNFKWAPRWCNKAADQLCSWALTNNCTETFDMDYPREIHNIVLNDDIN</sequence>
<proteinExistence type="predicted"/>
<gene>
    <name evidence="2" type="ORF">Godav_017938</name>
</gene>
<evidence type="ECO:0000259" key="1">
    <source>
        <dbReference type="Pfam" id="PF13456"/>
    </source>
</evidence>
<dbReference type="Proteomes" id="UP000593561">
    <property type="component" value="Unassembled WGS sequence"/>
</dbReference>
<dbReference type="AlphaFoldDB" id="A0A7J8QW47"/>
<name>A0A7J8QW47_GOSDV</name>
<dbReference type="Gene3D" id="3.30.420.10">
    <property type="entry name" value="Ribonuclease H-like superfamily/Ribonuclease H"/>
    <property type="match status" value="1"/>
</dbReference>
<dbReference type="InterPro" id="IPR012337">
    <property type="entry name" value="RNaseH-like_sf"/>
</dbReference>
<evidence type="ECO:0000313" key="2">
    <source>
        <dbReference type="EMBL" id="MBA0605352.1"/>
    </source>
</evidence>
<feature type="domain" description="RNase H type-1" evidence="1">
    <location>
        <begin position="6"/>
        <end position="97"/>
    </location>
</feature>
<dbReference type="Pfam" id="PF13456">
    <property type="entry name" value="RVT_3"/>
    <property type="match status" value="1"/>
</dbReference>
<dbReference type="GO" id="GO:0004523">
    <property type="term" value="F:RNA-DNA hybrid ribonuclease activity"/>
    <property type="evidence" value="ECO:0007669"/>
    <property type="project" value="InterPro"/>
</dbReference>
<evidence type="ECO:0000313" key="3">
    <source>
        <dbReference type="Proteomes" id="UP000593561"/>
    </source>
</evidence>
<dbReference type="SUPFAM" id="SSF53098">
    <property type="entry name" value="Ribonuclease H-like"/>
    <property type="match status" value="1"/>
</dbReference>
<dbReference type="GO" id="GO:0003676">
    <property type="term" value="F:nucleic acid binding"/>
    <property type="evidence" value="ECO:0007669"/>
    <property type="project" value="InterPro"/>
</dbReference>
<keyword evidence="3" id="KW-1185">Reference proteome</keyword>
<reference evidence="2 3" key="1">
    <citation type="journal article" date="2019" name="Genome Biol. Evol.">
        <title>Insights into the evolution of the New World diploid cottons (Gossypium, subgenus Houzingenia) based on genome sequencing.</title>
        <authorList>
            <person name="Grover C.E."/>
            <person name="Arick M.A. 2nd"/>
            <person name="Thrash A."/>
            <person name="Conover J.L."/>
            <person name="Sanders W.S."/>
            <person name="Peterson D.G."/>
            <person name="Frelichowski J.E."/>
            <person name="Scheffler J.A."/>
            <person name="Scheffler B.E."/>
            <person name="Wendel J.F."/>
        </authorList>
    </citation>
    <scope>NUCLEOTIDE SEQUENCE [LARGE SCALE GENOMIC DNA]</scope>
    <source>
        <strain evidence="2">27</strain>
        <tissue evidence="2">Leaf</tissue>
    </source>
</reference>
<dbReference type="PANTHER" id="PTHR47074">
    <property type="entry name" value="BNAC02G40300D PROTEIN"/>
    <property type="match status" value="1"/>
</dbReference>
<dbReference type="CDD" id="cd06222">
    <property type="entry name" value="RNase_H_like"/>
    <property type="match status" value="1"/>
</dbReference>